<evidence type="ECO:0000313" key="1">
    <source>
        <dbReference type="EMBL" id="KAK2589619.1"/>
    </source>
</evidence>
<comment type="caution">
    <text evidence="1">The sequence shown here is derived from an EMBL/GenBank/DDBJ whole genome shotgun (WGS) entry which is preliminary data.</text>
</comment>
<keyword evidence="2" id="KW-1185">Reference proteome</keyword>
<accession>A0AAJ0FS83</accession>
<evidence type="ECO:0000313" key="2">
    <source>
        <dbReference type="Proteomes" id="UP001251528"/>
    </source>
</evidence>
<sequence>MGSRREWEIRTKLLEVPSDAGLPAYEEAVRKRLASRDFDPEFALEEDPCQQGVWTTWIEYLNFECWQADRFDALLKV</sequence>
<dbReference type="Proteomes" id="UP001251528">
    <property type="component" value="Unassembled WGS sequence"/>
</dbReference>
<reference evidence="1" key="1">
    <citation type="submission" date="2023-06" db="EMBL/GenBank/DDBJ databases">
        <title>Conoideocrella luteorostrata (Hypocreales: Clavicipitaceae), a potential biocontrol fungus for elongate hemlock scale in United States Christmas tree production areas.</title>
        <authorList>
            <person name="Barrett H."/>
            <person name="Lovett B."/>
            <person name="Macias A.M."/>
            <person name="Stajich J.E."/>
            <person name="Kasson M.T."/>
        </authorList>
    </citation>
    <scope>NUCLEOTIDE SEQUENCE</scope>
    <source>
        <strain evidence="1">ARSEF 14590</strain>
    </source>
</reference>
<dbReference type="EMBL" id="JASWJB010000601">
    <property type="protein sequence ID" value="KAK2589619.1"/>
    <property type="molecule type" value="Genomic_DNA"/>
</dbReference>
<name>A0AAJ0FS83_9HYPO</name>
<dbReference type="AlphaFoldDB" id="A0AAJ0FS83"/>
<proteinExistence type="predicted"/>
<gene>
    <name evidence="1" type="ORF">QQS21_012706</name>
</gene>
<organism evidence="1 2">
    <name type="scientific">Conoideocrella luteorostrata</name>
    <dbReference type="NCBI Taxonomy" id="1105319"/>
    <lineage>
        <taxon>Eukaryota</taxon>
        <taxon>Fungi</taxon>
        <taxon>Dikarya</taxon>
        <taxon>Ascomycota</taxon>
        <taxon>Pezizomycotina</taxon>
        <taxon>Sordariomycetes</taxon>
        <taxon>Hypocreomycetidae</taxon>
        <taxon>Hypocreales</taxon>
        <taxon>Clavicipitaceae</taxon>
        <taxon>Conoideocrella</taxon>
    </lineage>
</organism>
<protein>
    <submittedName>
        <fullName evidence="1">Uncharacterized protein</fullName>
    </submittedName>
</protein>